<dbReference type="InterPro" id="IPR016162">
    <property type="entry name" value="Ald_DH_N"/>
</dbReference>
<dbReference type="RefSeq" id="WP_200282210.1">
    <property type="nucleotide sequence ID" value="NZ_JAENII010000014.1"/>
</dbReference>
<dbReference type="EMBL" id="JAENII010000014">
    <property type="protein sequence ID" value="MBK1828542.1"/>
    <property type="molecule type" value="Genomic_DNA"/>
</dbReference>
<dbReference type="PANTHER" id="PTHR43353:SF3">
    <property type="entry name" value="ALDEHYDE DEHYDROGENASE-RELATED"/>
    <property type="match status" value="1"/>
</dbReference>
<sequence>MSYTIQGKSIIGYSRSGGGGSTSSAVNPASGQKLDPEFHAPSESEVEQAVLLAERAFPVFSSMSGKKRAGFLRAIAAEIESAVDQIAERGPLETGLPEARMRGETARTTGQLRMFADLIEEGSWVDARIEHAQPDRAPLPKPDLRSMQRPLGPVAVFCASNFPLAFSVAGGDTAAALAAGCPVLVKAHSSHPGIAEIVGDCVVRAAQATDMPEGVFSLLYGSGRDVGMSLVKHPVVQAVGFTGSRSGGLALMDAAANRPQPIPVYAEMSSVNPVVLMPKAVDARGEALAEGLFGSLTLGAGQFCTNPGLVFLPDGHGEAFLAKLKELIEVAPSAVMLNSGICQAFKDATESFGETEGVETVAHAFTKQVEERAVPVVFSVNVRRFLEEARLHGEMFGPGTLIVRGSMDEIEATIPELEGQLTATVHGTEEEIAERPGLIGALERRAGRLIFNGFPTGVEVCPSMVHGGPFPSTSDGRSTSVGTMAIHRFCRPVAWQGFPAAALPEELRDGNPLGIQRMVDGEFAR</sequence>
<reference evidence="4" key="1">
    <citation type="submission" date="2021-01" db="EMBL/GenBank/DDBJ databases">
        <title>Modified the classification status of verrucomicrobia.</title>
        <authorList>
            <person name="Feng X."/>
        </authorList>
    </citation>
    <scope>NUCLEOTIDE SEQUENCE</scope>
    <source>
        <strain evidence="4">KCTC 22201</strain>
    </source>
</reference>
<dbReference type="Gene3D" id="3.40.309.10">
    <property type="entry name" value="Aldehyde Dehydrogenase, Chain A, domain 2"/>
    <property type="match status" value="1"/>
</dbReference>
<evidence type="ECO:0000256" key="2">
    <source>
        <dbReference type="SAM" id="MobiDB-lite"/>
    </source>
</evidence>
<dbReference type="PANTHER" id="PTHR43353">
    <property type="entry name" value="SUCCINATE-SEMIALDEHYDE DEHYDROGENASE, MITOCHONDRIAL"/>
    <property type="match status" value="1"/>
</dbReference>
<evidence type="ECO:0000313" key="4">
    <source>
        <dbReference type="EMBL" id="MBK1828542.1"/>
    </source>
</evidence>
<accession>A0A934VGZ3</accession>
<name>A0A934VGZ3_9BACT</name>
<proteinExistence type="predicted"/>
<dbReference type="InterPro" id="IPR044151">
    <property type="entry name" value="ALDH_KGSADH"/>
</dbReference>
<dbReference type="SUPFAM" id="SSF53720">
    <property type="entry name" value="ALDH-like"/>
    <property type="match status" value="1"/>
</dbReference>
<organism evidence="4 5">
    <name type="scientific">Haloferula rosea</name>
    <dbReference type="NCBI Taxonomy" id="490093"/>
    <lineage>
        <taxon>Bacteria</taxon>
        <taxon>Pseudomonadati</taxon>
        <taxon>Verrucomicrobiota</taxon>
        <taxon>Verrucomicrobiia</taxon>
        <taxon>Verrucomicrobiales</taxon>
        <taxon>Verrucomicrobiaceae</taxon>
        <taxon>Haloferula</taxon>
    </lineage>
</organism>
<evidence type="ECO:0000256" key="1">
    <source>
        <dbReference type="ARBA" id="ARBA00023002"/>
    </source>
</evidence>
<dbReference type="CDD" id="cd07129">
    <property type="entry name" value="ALDH_KGSADH"/>
    <property type="match status" value="1"/>
</dbReference>
<keyword evidence="1" id="KW-0560">Oxidoreductase</keyword>
<dbReference type="GO" id="GO:0016620">
    <property type="term" value="F:oxidoreductase activity, acting on the aldehyde or oxo group of donors, NAD or NADP as acceptor"/>
    <property type="evidence" value="ECO:0007669"/>
    <property type="project" value="InterPro"/>
</dbReference>
<comment type="caution">
    <text evidence="4">The sequence shown here is derived from an EMBL/GenBank/DDBJ whole genome shotgun (WGS) entry which is preliminary data.</text>
</comment>
<dbReference type="Proteomes" id="UP000658278">
    <property type="component" value="Unassembled WGS sequence"/>
</dbReference>
<dbReference type="InterPro" id="IPR050740">
    <property type="entry name" value="Aldehyde_DH_Superfamily"/>
</dbReference>
<evidence type="ECO:0000313" key="5">
    <source>
        <dbReference type="Proteomes" id="UP000658278"/>
    </source>
</evidence>
<feature type="region of interest" description="Disordered" evidence="2">
    <location>
        <begin position="14"/>
        <end position="42"/>
    </location>
</feature>
<dbReference type="InterPro" id="IPR016161">
    <property type="entry name" value="Ald_DH/histidinol_DH"/>
</dbReference>
<evidence type="ECO:0000259" key="3">
    <source>
        <dbReference type="Pfam" id="PF00171"/>
    </source>
</evidence>
<dbReference type="InterPro" id="IPR016163">
    <property type="entry name" value="Ald_DH_C"/>
</dbReference>
<protein>
    <submittedName>
        <fullName evidence="4">Aldehyde dehydrogenase (NADP(+))</fullName>
    </submittedName>
</protein>
<feature type="domain" description="Aldehyde dehydrogenase" evidence="3">
    <location>
        <begin position="22"/>
        <end position="328"/>
    </location>
</feature>
<dbReference type="Gene3D" id="3.40.605.10">
    <property type="entry name" value="Aldehyde Dehydrogenase, Chain A, domain 1"/>
    <property type="match status" value="1"/>
</dbReference>
<dbReference type="AlphaFoldDB" id="A0A934VGZ3"/>
<dbReference type="InterPro" id="IPR015590">
    <property type="entry name" value="Aldehyde_DH_dom"/>
</dbReference>
<dbReference type="Pfam" id="PF00171">
    <property type="entry name" value="Aldedh"/>
    <property type="match status" value="1"/>
</dbReference>
<gene>
    <name evidence="4" type="ORF">JIN81_16025</name>
</gene>
<keyword evidence="5" id="KW-1185">Reference proteome</keyword>